<reference evidence="1" key="1">
    <citation type="journal article" date="2019" name="bioRxiv">
        <title>The Genome of the Zebra Mussel, Dreissena polymorpha: A Resource for Invasive Species Research.</title>
        <authorList>
            <person name="McCartney M.A."/>
            <person name="Auch B."/>
            <person name="Kono T."/>
            <person name="Mallez S."/>
            <person name="Zhang Y."/>
            <person name="Obille A."/>
            <person name="Becker A."/>
            <person name="Abrahante J.E."/>
            <person name="Garbe J."/>
            <person name="Badalamenti J.P."/>
            <person name="Herman A."/>
            <person name="Mangelson H."/>
            <person name="Liachko I."/>
            <person name="Sullivan S."/>
            <person name="Sone E.D."/>
            <person name="Koren S."/>
            <person name="Silverstein K.A.T."/>
            <person name="Beckman K.B."/>
            <person name="Gohl D.M."/>
        </authorList>
    </citation>
    <scope>NUCLEOTIDE SEQUENCE</scope>
    <source>
        <strain evidence="1">Duluth1</strain>
        <tissue evidence="1">Whole animal</tissue>
    </source>
</reference>
<dbReference type="AlphaFoldDB" id="A0A9D4QS16"/>
<accession>A0A9D4QS16</accession>
<sequence>MNQRLVLDQAGFVWQTPGVGVSDRSRYTLPGSLGLLEGLVYDKPQVLRLRWSDLGSIYVGRSS</sequence>
<keyword evidence="2" id="KW-1185">Reference proteome</keyword>
<proteinExistence type="predicted"/>
<organism evidence="1 2">
    <name type="scientific">Dreissena polymorpha</name>
    <name type="common">Zebra mussel</name>
    <name type="synonym">Mytilus polymorpha</name>
    <dbReference type="NCBI Taxonomy" id="45954"/>
    <lineage>
        <taxon>Eukaryota</taxon>
        <taxon>Metazoa</taxon>
        <taxon>Spiralia</taxon>
        <taxon>Lophotrochozoa</taxon>
        <taxon>Mollusca</taxon>
        <taxon>Bivalvia</taxon>
        <taxon>Autobranchia</taxon>
        <taxon>Heteroconchia</taxon>
        <taxon>Euheterodonta</taxon>
        <taxon>Imparidentia</taxon>
        <taxon>Neoheterodontei</taxon>
        <taxon>Myida</taxon>
        <taxon>Dreissenoidea</taxon>
        <taxon>Dreissenidae</taxon>
        <taxon>Dreissena</taxon>
    </lineage>
</organism>
<evidence type="ECO:0000313" key="2">
    <source>
        <dbReference type="Proteomes" id="UP000828390"/>
    </source>
</evidence>
<gene>
    <name evidence="1" type="ORF">DPMN_113992</name>
</gene>
<reference evidence="1" key="2">
    <citation type="submission" date="2020-11" db="EMBL/GenBank/DDBJ databases">
        <authorList>
            <person name="McCartney M.A."/>
            <person name="Auch B."/>
            <person name="Kono T."/>
            <person name="Mallez S."/>
            <person name="Becker A."/>
            <person name="Gohl D.M."/>
            <person name="Silverstein K.A.T."/>
            <person name="Koren S."/>
            <person name="Bechman K.B."/>
            <person name="Herman A."/>
            <person name="Abrahante J.E."/>
            <person name="Garbe J."/>
        </authorList>
    </citation>
    <scope>NUCLEOTIDE SEQUENCE</scope>
    <source>
        <strain evidence="1">Duluth1</strain>
        <tissue evidence="1">Whole animal</tissue>
    </source>
</reference>
<name>A0A9D4QS16_DREPO</name>
<dbReference type="EMBL" id="JAIWYP010000004">
    <property type="protein sequence ID" value="KAH3840542.1"/>
    <property type="molecule type" value="Genomic_DNA"/>
</dbReference>
<comment type="caution">
    <text evidence="1">The sequence shown here is derived from an EMBL/GenBank/DDBJ whole genome shotgun (WGS) entry which is preliminary data.</text>
</comment>
<dbReference type="Proteomes" id="UP000828390">
    <property type="component" value="Unassembled WGS sequence"/>
</dbReference>
<evidence type="ECO:0000313" key="1">
    <source>
        <dbReference type="EMBL" id="KAH3840542.1"/>
    </source>
</evidence>
<protein>
    <submittedName>
        <fullName evidence="1">Uncharacterized protein</fullName>
    </submittedName>
</protein>